<accession>A0A0E9UW41</accession>
<name>A0A0E9UW41_ANGAN</name>
<dbReference type="AlphaFoldDB" id="A0A0E9UW41"/>
<sequence>MSLSVMTFMMHLSLLRTRTNLRRSLRMRD</sequence>
<reference evidence="1" key="2">
    <citation type="journal article" date="2015" name="Fish Shellfish Immunol.">
        <title>Early steps in the European eel (Anguilla anguilla)-Vibrio vulnificus interaction in the gills: Role of the RtxA13 toxin.</title>
        <authorList>
            <person name="Callol A."/>
            <person name="Pajuelo D."/>
            <person name="Ebbesson L."/>
            <person name="Teles M."/>
            <person name="MacKenzie S."/>
            <person name="Amaro C."/>
        </authorList>
    </citation>
    <scope>NUCLEOTIDE SEQUENCE</scope>
</reference>
<evidence type="ECO:0000313" key="1">
    <source>
        <dbReference type="EMBL" id="JAH70099.1"/>
    </source>
</evidence>
<reference evidence="1" key="1">
    <citation type="submission" date="2014-11" db="EMBL/GenBank/DDBJ databases">
        <authorList>
            <person name="Amaro Gonzalez C."/>
        </authorList>
    </citation>
    <scope>NUCLEOTIDE SEQUENCE</scope>
</reference>
<dbReference type="EMBL" id="GBXM01038478">
    <property type="protein sequence ID" value="JAH70099.1"/>
    <property type="molecule type" value="Transcribed_RNA"/>
</dbReference>
<proteinExistence type="predicted"/>
<protein>
    <submittedName>
        <fullName evidence="1">Uncharacterized protein</fullName>
    </submittedName>
</protein>
<organism evidence="1">
    <name type="scientific">Anguilla anguilla</name>
    <name type="common">European freshwater eel</name>
    <name type="synonym">Muraena anguilla</name>
    <dbReference type="NCBI Taxonomy" id="7936"/>
    <lineage>
        <taxon>Eukaryota</taxon>
        <taxon>Metazoa</taxon>
        <taxon>Chordata</taxon>
        <taxon>Craniata</taxon>
        <taxon>Vertebrata</taxon>
        <taxon>Euteleostomi</taxon>
        <taxon>Actinopterygii</taxon>
        <taxon>Neopterygii</taxon>
        <taxon>Teleostei</taxon>
        <taxon>Anguilliformes</taxon>
        <taxon>Anguillidae</taxon>
        <taxon>Anguilla</taxon>
    </lineage>
</organism>